<organism evidence="1 2">
    <name type="scientific">Hibiscus sabdariffa</name>
    <name type="common">roselle</name>
    <dbReference type="NCBI Taxonomy" id="183260"/>
    <lineage>
        <taxon>Eukaryota</taxon>
        <taxon>Viridiplantae</taxon>
        <taxon>Streptophyta</taxon>
        <taxon>Embryophyta</taxon>
        <taxon>Tracheophyta</taxon>
        <taxon>Spermatophyta</taxon>
        <taxon>Magnoliopsida</taxon>
        <taxon>eudicotyledons</taxon>
        <taxon>Gunneridae</taxon>
        <taxon>Pentapetalae</taxon>
        <taxon>rosids</taxon>
        <taxon>malvids</taxon>
        <taxon>Malvales</taxon>
        <taxon>Malvaceae</taxon>
        <taxon>Malvoideae</taxon>
        <taxon>Hibiscus</taxon>
    </lineage>
</organism>
<name>A0ABR2EC63_9ROSI</name>
<proteinExistence type="predicted"/>
<gene>
    <name evidence="1" type="ORF">V6N12_009930</name>
</gene>
<evidence type="ECO:0000313" key="2">
    <source>
        <dbReference type="Proteomes" id="UP001472677"/>
    </source>
</evidence>
<sequence length="91" mass="10212">MGGAIVYIMIFATNGVKWIYRLNFLSFLVLLECSHQAREIGHFRMDGCELIHLKFPSTFNVGSQSGSVIFKIINGNSLKNVNCFSVVLVKQ</sequence>
<keyword evidence="2" id="KW-1185">Reference proteome</keyword>
<accession>A0ABR2EC63</accession>
<dbReference type="EMBL" id="JBBPBM010000016">
    <property type="protein sequence ID" value="KAK8557704.1"/>
    <property type="molecule type" value="Genomic_DNA"/>
</dbReference>
<protein>
    <submittedName>
        <fullName evidence="1">Uncharacterized protein</fullName>
    </submittedName>
</protein>
<comment type="caution">
    <text evidence="1">The sequence shown here is derived from an EMBL/GenBank/DDBJ whole genome shotgun (WGS) entry which is preliminary data.</text>
</comment>
<dbReference type="Proteomes" id="UP001472677">
    <property type="component" value="Unassembled WGS sequence"/>
</dbReference>
<reference evidence="1 2" key="1">
    <citation type="journal article" date="2024" name="G3 (Bethesda)">
        <title>Genome assembly of Hibiscus sabdariffa L. provides insights into metabolisms of medicinal natural products.</title>
        <authorList>
            <person name="Kim T."/>
        </authorList>
    </citation>
    <scope>NUCLEOTIDE SEQUENCE [LARGE SCALE GENOMIC DNA]</scope>
    <source>
        <strain evidence="1">TK-2024</strain>
        <tissue evidence="1">Old leaves</tissue>
    </source>
</reference>
<evidence type="ECO:0000313" key="1">
    <source>
        <dbReference type="EMBL" id="KAK8557704.1"/>
    </source>
</evidence>